<keyword evidence="1" id="KW-0472">Membrane</keyword>
<evidence type="ECO:0000313" key="4">
    <source>
        <dbReference type="Proteomes" id="UP001465331"/>
    </source>
</evidence>
<protein>
    <submittedName>
        <fullName evidence="3">PA2779 family protein</fullName>
    </submittedName>
</protein>
<dbReference type="EMBL" id="JBEPIJ010000008">
    <property type="protein sequence ID" value="MES0874046.1"/>
    <property type="molecule type" value="Genomic_DNA"/>
</dbReference>
<evidence type="ECO:0000313" key="3">
    <source>
        <dbReference type="EMBL" id="MES0874046.1"/>
    </source>
</evidence>
<organism evidence="3 4">
    <name type="scientific">Sinimarinibacterium thermocellulolyticum</name>
    <dbReference type="NCBI Taxonomy" id="3170016"/>
    <lineage>
        <taxon>Bacteria</taxon>
        <taxon>Pseudomonadati</taxon>
        <taxon>Pseudomonadota</taxon>
        <taxon>Gammaproteobacteria</taxon>
        <taxon>Nevskiales</taxon>
        <taxon>Nevskiaceae</taxon>
        <taxon>Sinimarinibacterium</taxon>
    </lineage>
</organism>
<evidence type="ECO:0000256" key="1">
    <source>
        <dbReference type="SAM" id="Phobius"/>
    </source>
</evidence>
<dbReference type="Proteomes" id="UP001465331">
    <property type="component" value="Unassembled WGS sequence"/>
</dbReference>
<name>A0ABV2AB64_9GAMM</name>
<sequence length="122" mass="12534">MDGCRGVLAVVVAVALGMATIAAPASAAIVGTEQMLSPSAARNQVEAFIARADVQQKLQDWGIDPADAQRRVAALTESELQGLAARIDELPAGAGALEVIGVVFLVLLILELVGVINVFTAI</sequence>
<dbReference type="InterPro" id="IPR046735">
    <property type="entry name" value="PA2779-like"/>
</dbReference>
<evidence type="ECO:0000256" key="2">
    <source>
        <dbReference type="SAM" id="SignalP"/>
    </source>
</evidence>
<feature type="signal peptide" evidence="2">
    <location>
        <begin position="1"/>
        <end position="27"/>
    </location>
</feature>
<comment type="caution">
    <text evidence="3">The sequence shown here is derived from an EMBL/GenBank/DDBJ whole genome shotgun (WGS) entry which is preliminary data.</text>
</comment>
<gene>
    <name evidence="3" type="ORF">ABSH63_08525</name>
</gene>
<dbReference type="NCBIfam" id="NF033919">
    <property type="entry name" value="PA2779_fam"/>
    <property type="match status" value="1"/>
</dbReference>
<keyword evidence="4" id="KW-1185">Reference proteome</keyword>
<keyword evidence="1" id="KW-1133">Transmembrane helix</keyword>
<keyword evidence="2" id="KW-0732">Signal</keyword>
<dbReference type="Pfam" id="PF20332">
    <property type="entry name" value="DUF6627"/>
    <property type="match status" value="1"/>
</dbReference>
<proteinExistence type="predicted"/>
<feature type="transmembrane region" description="Helical" evidence="1">
    <location>
        <begin position="99"/>
        <end position="119"/>
    </location>
</feature>
<keyword evidence="1" id="KW-0812">Transmembrane</keyword>
<dbReference type="RefSeq" id="WP_352888995.1">
    <property type="nucleotide sequence ID" value="NZ_JBEPIJ010000008.1"/>
</dbReference>
<accession>A0ABV2AB64</accession>
<feature type="chain" id="PRO_5045178264" evidence="2">
    <location>
        <begin position="28"/>
        <end position="122"/>
    </location>
</feature>
<reference evidence="3 4" key="1">
    <citation type="submission" date="2024-06" db="EMBL/GenBank/DDBJ databases">
        <authorList>
            <person name="Li Z."/>
            <person name="Jiang Y."/>
        </authorList>
    </citation>
    <scope>NUCLEOTIDE SEQUENCE [LARGE SCALE GENOMIC DNA]</scope>
    <source>
        <strain evidence="3 4">HSW-8</strain>
    </source>
</reference>